<feature type="signal peptide" evidence="1">
    <location>
        <begin position="1"/>
        <end position="21"/>
    </location>
</feature>
<dbReference type="EMBL" id="QFRJ01000014">
    <property type="protein sequence ID" value="PWH82196.1"/>
    <property type="molecule type" value="Genomic_DNA"/>
</dbReference>
<organism evidence="2 3">
    <name type="scientific">Brumimicrobium oceani</name>
    <dbReference type="NCBI Taxonomy" id="2100725"/>
    <lineage>
        <taxon>Bacteria</taxon>
        <taxon>Pseudomonadati</taxon>
        <taxon>Bacteroidota</taxon>
        <taxon>Flavobacteriia</taxon>
        <taxon>Flavobacteriales</taxon>
        <taxon>Crocinitomicaceae</taxon>
        <taxon>Brumimicrobium</taxon>
    </lineage>
</organism>
<protein>
    <recommendedName>
        <fullName evidence="4">Type IX secretion system membrane protein PorP/SprF</fullName>
    </recommendedName>
</protein>
<gene>
    <name evidence="2" type="ORF">DIT68_13900</name>
</gene>
<dbReference type="Proteomes" id="UP000245370">
    <property type="component" value="Unassembled WGS sequence"/>
</dbReference>
<dbReference type="Pfam" id="PF11751">
    <property type="entry name" value="PorP_SprF"/>
    <property type="match status" value="1"/>
</dbReference>
<dbReference type="AlphaFoldDB" id="A0A2U2X335"/>
<proteinExistence type="predicted"/>
<evidence type="ECO:0000256" key="1">
    <source>
        <dbReference type="SAM" id="SignalP"/>
    </source>
</evidence>
<dbReference type="NCBIfam" id="TIGR03519">
    <property type="entry name" value="T9SS_PorP_fam"/>
    <property type="match status" value="1"/>
</dbReference>
<evidence type="ECO:0000313" key="2">
    <source>
        <dbReference type="EMBL" id="PWH82196.1"/>
    </source>
</evidence>
<evidence type="ECO:0000313" key="3">
    <source>
        <dbReference type="Proteomes" id="UP000245370"/>
    </source>
</evidence>
<keyword evidence="1" id="KW-0732">Signal</keyword>
<name>A0A2U2X335_9FLAO</name>
<sequence length="345" mass="37803">MKNTILFTIAMLLFVSYKVYAQDVHFSQLQSTPLLHNPSFAGNSGGDLRAIVNYRSQWGSVISSPFQSFGASFDTRFKKGLNGSESHLAGGFSMFSDVAGNSKMRTTLVNFTFAAHVKINSKSFFSGGLQGGFNQKSIDKSDLRFDNQFEGTGHNPAINPNEDLSNISEISPTISGGISYLWSDIFSQPATGSKKINVGVAVYHYNQPRYHKISQEDLGLKFITSFNSSFGLSSSQWAVQPAAYLALQNKALDIVFGSLLNYNLNEGSKSHNKSSSIAFGAYYRVADAFIPTVQVQWDSFVLGLSYDINASQLRNASNGKGGFEISLKFISQKSAFGNKANTRFY</sequence>
<accession>A0A2U2X335</accession>
<evidence type="ECO:0008006" key="4">
    <source>
        <dbReference type="Google" id="ProtNLM"/>
    </source>
</evidence>
<comment type="caution">
    <text evidence="2">The sequence shown here is derived from an EMBL/GenBank/DDBJ whole genome shotgun (WGS) entry which is preliminary data.</text>
</comment>
<dbReference type="RefSeq" id="WP_109360425.1">
    <property type="nucleotide sequence ID" value="NZ_QFRJ01000014.1"/>
</dbReference>
<reference evidence="2 3" key="2">
    <citation type="submission" date="2018-05" db="EMBL/GenBank/DDBJ databases">
        <authorList>
            <person name="Lanie J.A."/>
            <person name="Ng W.-L."/>
            <person name="Kazmierczak K.M."/>
            <person name="Andrzejewski T.M."/>
            <person name="Davidsen T.M."/>
            <person name="Wayne K.J."/>
            <person name="Tettelin H."/>
            <person name="Glass J.I."/>
            <person name="Rusch D."/>
            <person name="Podicherti R."/>
            <person name="Tsui H.-C.T."/>
            <person name="Winkler M.E."/>
        </authorList>
    </citation>
    <scope>NUCLEOTIDE SEQUENCE [LARGE SCALE GENOMIC DNA]</scope>
    <source>
        <strain evidence="2 3">C305</strain>
    </source>
</reference>
<feature type="chain" id="PRO_5015527035" description="Type IX secretion system membrane protein PorP/SprF" evidence="1">
    <location>
        <begin position="22"/>
        <end position="345"/>
    </location>
</feature>
<keyword evidence="3" id="KW-1185">Reference proteome</keyword>
<dbReference type="OrthoDB" id="1186563at2"/>
<dbReference type="InterPro" id="IPR019861">
    <property type="entry name" value="PorP/SprF_Bacteroidetes"/>
</dbReference>
<reference evidence="2 3" key="1">
    <citation type="submission" date="2018-05" db="EMBL/GenBank/DDBJ databases">
        <title>Brumimicrobium oceani sp. nov., isolated from coastal sediment.</title>
        <authorList>
            <person name="Kou Y."/>
        </authorList>
    </citation>
    <scope>NUCLEOTIDE SEQUENCE [LARGE SCALE GENOMIC DNA]</scope>
    <source>
        <strain evidence="2 3">C305</strain>
    </source>
</reference>